<reference evidence="2 3" key="1">
    <citation type="submission" date="2022-02" db="EMBL/GenBank/DDBJ databases">
        <title>Uncovering new skin microbiome diversity through culturing and metagenomics.</title>
        <authorList>
            <person name="Conlan S."/>
            <person name="Deming C."/>
            <person name="Nisc Comparative Sequencing Program N."/>
            <person name="Segre J.A."/>
        </authorList>
    </citation>
    <scope>NUCLEOTIDE SEQUENCE [LARGE SCALE GENOMIC DNA]</scope>
    <source>
        <strain evidence="2 3">ACRQZ</strain>
    </source>
</reference>
<feature type="transmembrane region" description="Helical" evidence="1">
    <location>
        <begin position="6"/>
        <end position="23"/>
    </location>
</feature>
<protein>
    <recommendedName>
        <fullName evidence="4">LPXTG cell wall anchor domain-containing protein</fullName>
    </recommendedName>
</protein>
<evidence type="ECO:0000313" key="2">
    <source>
        <dbReference type="EMBL" id="MCG7322913.1"/>
    </source>
</evidence>
<sequence length="154" mass="16256">MTDILVVLALLVGLAVLAALVLSWRRHRSHLPEGLVAVGVLAMVAGMLGWGAWITSHDVDSSVVAVQGGDRCRVTWVDPTDATLRETDVDCSADDDTPLGPSDDLRIKAHTGLLTGTAVSHEGPTTYGLRFWVPGLGTALALVGLVLVQRRARG</sequence>
<keyword evidence="1" id="KW-0812">Transmembrane</keyword>
<evidence type="ECO:0000256" key="1">
    <source>
        <dbReference type="SAM" id="Phobius"/>
    </source>
</evidence>
<keyword evidence="1" id="KW-0472">Membrane</keyword>
<comment type="caution">
    <text evidence="2">The sequence shown here is derived from an EMBL/GenBank/DDBJ whole genome shotgun (WGS) entry which is preliminary data.</text>
</comment>
<dbReference type="RefSeq" id="WP_239265351.1">
    <property type="nucleotide sequence ID" value="NZ_DAMCVA010000152.1"/>
</dbReference>
<gene>
    <name evidence="2" type="ORF">MHL29_13600</name>
</gene>
<evidence type="ECO:0008006" key="4">
    <source>
        <dbReference type="Google" id="ProtNLM"/>
    </source>
</evidence>
<keyword evidence="1" id="KW-1133">Transmembrane helix</keyword>
<evidence type="ECO:0000313" key="3">
    <source>
        <dbReference type="Proteomes" id="UP001521931"/>
    </source>
</evidence>
<name>A0ABS9Q4W4_9MICO</name>
<dbReference type="EMBL" id="JAKRCV010000050">
    <property type="protein sequence ID" value="MCG7322913.1"/>
    <property type="molecule type" value="Genomic_DNA"/>
</dbReference>
<organism evidence="2 3">
    <name type="scientific">Arsenicicoccus bolidensis</name>
    <dbReference type="NCBI Taxonomy" id="229480"/>
    <lineage>
        <taxon>Bacteria</taxon>
        <taxon>Bacillati</taxon>
        <taxon>Actinomycetota</taxon>
        <taxon>Actinomycetes</taxon>
        <taxon>Micrococcales</taxon>
        <taxon>Intrasporangiaceae</taxon>
        <taxon>Arsenicicoccus</taxon>
    </lineage>
</organism>
<feature type="transmembrane region" description="Helical" evidence="1">
    <location>
        <begin position="131"/>
        <end position="148"/>
    </location>
</feature>
<dbReference type="Proteomes" id="UP001521931">
    <property type="component" value="Unassembled WGS sequence"/>
</dbReference>
<accession>A0ABS9Q4W4</accession>
<keyword evidence="3" id="KW-1185">Reference proteome</keyword>
<feature type="transmembrane region" description="Helical" evidence="1">
    <location>
        <begin position="35"/>
        <end position="54"/>
    </location>
</feature>
<proteinExistence type="predicted"/>